<sequence length="434" mass="47535">MNHLNSLADLDVPATPVAKQPSAEKITLVKARGSLVWDDAGREYIDCTAQAWSNNLGANDPRVVEAAVAQLREMTHIRPNFESIPHKNLVAKLREISVGSLNQTGFALHGSLAGEMAMKLAFKNRPHAQNLVVLQDGYHGRSLATLGASWPHPNNPFLAIQPRFTRVPHPYPYRARMGMDPEAESQLCLGLLEDTIVKGVDGPVAAVMMEPIQGNGGHIEFPRSYYRGVREICDRHGVLLIFDEVQTGFGRMGTMWAAQYYGVTPDIIVFGKGVGGGFPLAGILADDRLKWFDEGEEALTFGHFPVSLAAACATIDAIRDDKLCEKAKDSGEYVTGRLLEMQTRRKLIGDVRCPGLMASIELVTDRVTKAPARYASQEVYRRGVELGVLFGESRYAGLGNLIKVKPPLDIERPLLARALDVLDEVLGAIEEEGK</sequence>
<evidence type="ECO:0000313" key="6">
    <source>
        <dbReference type="EMBL" id="SAL27192.1"/>
    </source>
</evidence>
<accession>A0A158G582</accession>
<dbReference type="PANTHER" id="PTHR11986">
    <property type="entry name" value="AMINOTRANSFERASE CLASS III"/>
    <property type="match status" value="1"/>
</dbReference>
<evidence type="ECO:0000256" key="5">
    <source>
        <dbReference type="RuleBase" id="RU003560"/>
    </source>
</evidence>
<dbReference type="GO" id="GO:0008483">
    <property type="term" value="F:transaminase activity"/>
    <property type="evidence" value="ECO:0007669"/>
    <property type="project" value="UniProtKB-KW"/>
</dbReference>
<dbReference type="PROSITE" id="PS00600">
    <property type="entry name" value="AA_TRANSFER_CLASS_3"/>
    <property type="match status" value="1"/>
</dbReference>
<comment type="similarity">
    <text evidence="5">Belongs to the class-III pyridoxal-phosphate-dependent aminotransferase family.</text>
</comment>
<protein>
    <submittedName>
        <fullName evidence="6">Class III aminotransferase</fullName>
    </submittedName>
</protein>
<keyword evidence="2 6" id="KW-0032">Aminotransferase</keyword>
<dbReference type="InterPro" id="IPR015424">
    <property type="entry name" value="PyrdxlP-dep_Trfase"/>
</dbReference>
<dbReference type="Gene3D" id="3.40.640.10">
    <property type="entry name" value="Type I PLP-dependent aspartate aminotransferase-like (Major domain)"/>
    <property type="match status" value="1"/>
</dbReference>
<dbReference type="RefSeq" id="WP_082913336.1">
    <property type="nucleotide sequence ID" value="NZ_FCOK02000010.1"/>
</dbReference>
<dbReference type="EMBL" id="FCOK02000010">
    <property type="protein sequence ID" value="SAL27192.1"/>
    <property type="molecule type" value="Genomic_DNA"/>
</dbReference>
<dbReference type="InterPro" id="IPR049704">
    <property type="entry name" value="Aminotrans_3_PPA_site"/>
</dbReference>
<dbReference type="GO" id="GO:0042802">
    <property type="term" value="F:identical protein binding"/>
    <property type="evidence" value="ECO:0007669"/>
    <property type="project" value="TreeGrafter"/>
</dbReference>
<dbReference type="AlphaFoldDB" id="A0A158G582"/>
<dbReference type="CDD" id="cd00610">
    <property type="entry name" value="OAT_like"/>
    <property type="match status" value="1"/>
</dbReference>
<evidence type="ECO:0000256" key="2">
    <source>
        <dbReference type="ARBA" id="ARBA00022576"/>
    </source>
</evidence>
<dbReference type="InterPro" id="IPR050103">
    <property type="entry name" value="Class-III_PLP-dep_AT"/>
</dbReference>
<dbReference type="InterPro" id="IPR015421">
    <property type="entry name" value="PyrdxlP-dep_Trfase_major"/>
</dbReference>
<dbReference type="Gene3D" id="3.90.1150.10">
    <property type="entry name" value="Aspartate Aminotransferase, domain 1"/>
    <property type="match status" value="1"/>
</dbReference>
<comment type="cofactor">
    <cofactor evidence="1">
        <name>pyridoxal 5'-phosphate</name>
        <dbReference type="ChEBI" id="CHEBI:597326"/>
    </cofactor>
</comment>
<dbReference type="InterPro" id="IPR005814">
    <property type="entry name" value="Aminotrans_3"/>
</dbReference>
<evidence type="ECO:0000256" key="3">
    <source>
        <dbReference type="ARBA" id="ARBA00022679"/>
    </source>
</evidence>
<dbReference type="SUPFAM" id="SSF53383">
    <property type="entry name" value="PLP-dependent transferases"/>
    <property type="match status" value="1"/>
</dbReference>
<name>A0A158G582_9BURK</name>
<dbReference type="InterPro" id="IPR015422">
    <property type="entry name" value="PyrdxlP-dep_Trfase_small"/>
</dbReference>
<dbReference type="OrthoDB" id="3398487at2"/>
<dbReference type="Proteomes" id="UP000054683">
    <property type="component" value="Unassembled WGS sequence"/>
</dbReference>
<evidence type="ECO:0000256" key="1">
    <source>
        <dbReference type="ARBA" id="ARBA00001933"/>
    </source>
</evidence>
<dbReference type="GO" id="GO:0030170">
    <property type="term" value="F:pyridoxal phosphate binding"/>
    <property type="evidence" value="ECO:0007669"/>
    <property type="project" value="InterPro"/>
</dbReference>
<evidence type="ECO:0000313" key="7">
    <source>
        <dbReference type="Proteomes" id="UP000054683"/>
    </source>
</evidence>
<dbReference type="PANTHER" id="PTHR11986:SF79">
    <property type="entry name" value="ACETYLORNITHINE AMINOTRANSFERASE, MITOCHONDRIAL"/>
    <property type="match status" value="1"/>
</dbReference>
<gene>
    <name evidence="6" type="ORF">AWB69_02068</name>
</gene>
<dbReference type="Pfam" id="PF00202">
    <property type="entry name" value="Aminotran_3"/>
    <property type="match status" value="1"/>
</dbReference>
<evidence type="ECO:0000256" key="4">
    <source>
        <dbReference type="ARBA" id="ARBA00022898"/>
    </source>
</evidence>
<keyword evidence="4 5" id="KW-0663">Pyridoxal phosphate</keyword>
<organism evidence="6 7">
    <name type="scientific">Caballeronia udeis</name>
    <dbReference type="NCBI Taxonomy" id="1232866"/>
    <lineage>
        <taxon>Bacteria</taxon>
        <taxon>Pseudomonadati</taxon>
        <taxon>Pseudomonadota</taxon>
        <taxon>Betaproteobacteria</taxon>
        <taxon>Burkholderiales</taxon>
        <taxon>Burkholderiaceae</taxon>
        <taxon>Caballeronia</taxon>
    </lineage>
</organism>
<reference evidence="6 7" key="1">
    <citation type="submission" date="2016-01" db="EMBL/GenBank/DDBJ databases">
        <authorList>
            <person name="Oliw E.H."/>
        </authorList>
    </citation>
    <scope>NUCLEOTIDE SEQUENCE [LARGE SCALE GENOMIC DNA]</scope>
    <source>
        <strain evidence="6">LMG 27134</strain>
    </source>
</reference>
<keyword evidence="3 6" id="KW-0808">Transferase</keyword>
<proteinExistence type="inferred from homology"/>